<reference evidence="6" key="1">
    <citation type="submission" date="2023-12" db="EMBL/GenBank/DDBJ databases">
        <title>Genome assembly of Anisodus tanguticus.</title>
        <authorList>
            <person name="Wang Y.-J."/>
        </authorList>
    </citation>
    <scope>NUCLEOTIDE SEQUENCE</scope>
    <source>
        <strain evidence="6">KB-2021</strain>
        <tissue evidence="6">Leaf</tissue>
    </source>
</reference>
<name>A0AAE1VE76_9SOLA</name>
<keyword evidence="7" id="KW-1185">Reference proteome</keyword>
<dbReference type="InterPro" id="IPR001360">
    <property type="entry name" value="Glyco_hydro_1"/>
</dbReference>
<dbReference type="PROSITE" id="PS00653">
    <property type="entry name" value="GLYCOSYL_HYDROL_F1_2"/>
    <property type="match status" value="1"/>
</dbReference>
<dbReference type="Pfam" id="PF00232">
    <property type="entry name" value="Glyco_hydro_1"/>
    <property type="match status" value="1"/>
</dbReference>
<accession>A0AAE1VE76</accession>
<evidence type="ECO:0000313" key="6">
    <source>
        <dbReference type="EMBL" id="KAK4357250.1"/>
    </source>
</evidence>
<dbReference type="InterPro" id="IPR033132">
    <property type="entry name" value="GH_1_N_CS"/>
</dbReference>
<evidence type="ECO:0000256" key="2">
    <source>
        <dbReference type="ARBA" id="ARBA00022729"/>
    </source>
</evidence>
<evidence type="ECO:0008006" key="8">
    <source>
        <dbReference type="Google" id="ProtNLM"/>
    </source>
</evidence>
<dbReference type="PANTHER" id="PTHR10353:SF169">
    <property type="entry name" value="BETA-GLUCOSIDASE 11-LIKE"/>
    <property type="match status" value="1"/>
</dbReference>
<dbReference type="FunFam" id="3.20.20.80:FF:000069">
    <property type="entry name" value="Beta-glucosidase 1"/>
    <property type="match status" value="1"/>
</dbReference>
<dbReference type="Proteomes" id="UP001291623">
    <property type="component" value="Unassembled WGS sequence"/>
</dbReference>
<dbReference type="EMBL" id="JAVYJV010000012">
    <property type="protein sequence ID" value="KAK4357250.1"/>
    <property type="molecule type" value="Genomic_DNA"/>
</dbReference>
<dbReference type="AlphaFoldDB" id="A0AAE1VE76"/>
<dbReference type="Gene3D" id="3.20.20.80">
    <property type="entry name" value="Glycosidases"/>
    <property type="match status" value="1"/>
</dbReference>
<dbReference type="PRINTS" id="PR00131">
    <property type="entry name" value="GLHYDRLASE1"/>
</dbReference>
<dbReference type="GO" id="GO:0005975">
    <property type="term" value="P:carbohydrate metabolic process"/>
    <property type="evidence" value="ECO:0007669"/>
    <property type="project" value="InterPro"/>
</dbReference>
<evidence type="ECO:0000256" key="4">
    <source>
        <dbReference type="ARBA" id="ARBA00023180"/>
    </source>
</evidence>
<protein>
    <recommendedName>
        <fullName evidence="8">Beta-glucosidase 11-like</fullName>
    </recommendedName>
</protein>
<keyword evidence="3" id="KW-0378">Hydrolase</keyword>
<dbReference type="InterPro" id="IPR017853">
    <property type="entry name" value="GH"/>
</dbReference>
<dbReference type="SUPFAM" id="SSF51445">
    <property type="entry name" value="(Trans)glycosidases"/>
    <property type="match status" value="1"/>
</dbReference>
<evidence type="ECO:0000256" key="5">
    <source>
        <dbReference type="RuleBase" id="RU003690"/>
    </source>
</evidence>
<keyword evidence="2" id="KW-0732">Signal</keyword>
<evidence type="ECO:0000313" key="7">
    <source>
        <dbReference type="Proteomes" id="UP001291623"/>
    </source>
</evidence>
<comment type="similarity">
    <text evidence="1 5">Belongs to the glycosyl hydrolase 1 family.</text>
</comment>
<comment type="caution">
    <text evidence="6">The sequence shown here is derived from an EMBL/GenBank/DDBJ whole genome shotgun (WGS) entry which is preliminary data.</text>
</comment>
<evidence type="ECO:0000256" key="1">
    <source>
        <dbReference type="ARBA" id="ARBA00010838"/>
    </source>
</evidence>
<gene>
    <name evidence="6" type="ORF">RND71_022860</name>
</gene>
<keyword evidence="4" id="KW-0325">Glycoprotein</keyword>
<sequence>MGHLNYLPFHVEVGILVMPTYKMWTSFFLLLRLLVIVFGIKDYNYTRNDFPDNFVFGSGTSAYQVEGAAFEDGKTPSIWDTFAHAGFHDGATGDIACDSYHRYKEDVQLMVGIGLEAYRFSISWSRLIPNGRGPINPKGLRYYNNLIDELISHGIQPHVTLYHCDLPQTLEDEYVGWLSRNIVKDFTAFADVCFKEFGDRVLHWTTINEANILAVGGYDNGMIPPKRCSPPFGFNCTGGNSSTEIYIVGHNMLLAHSSAVRLYQRKYKSVQQGFVGINVYGLGFLPYTNSEADVIAVQRALDFYIGWFIKPLIFGDYPQTMKKNVGSRLPMFTKSESELVKGSLDFIGLNHYSQVHVRDNPSYLEKDLRDFNIDMGVAVLFEGYQLPNEPPPTGRLPVRPSALTDLLEHFKQVYGNPPIYVHENGQQTWRNGALNDTERVEYLHAYIGGVLDALRNGSNTRGYFQWAFLDGLEILSGYKTSYGLIYVDLGDKELKRYPKLSAFWYSDFLKRRSSRISSIFEVGNKVFASAKSN</sequence>
<dbReference type="PANTHER" id="PTHR10353">
    <property type="entry name" value="GLYCOSYL HYDROLASE"/>
    <property type="match status" value="1"/>
</dbReference>
<evidence type="ECO:0000256" key="3">
    <source>
        <dbReference type="ARBA" id="ARBA00022801"/>
    </source>
</evidence>
<organism evidence="6 7">
    <name type="scientific">Anisodus tanguticus</name>
    <dbReference type="NCBI Taxonomy" id="243964"/>
    <lineage>
        <taxon>Eukaryota</taxon>
        <taxon>Viridiplantae</taxon>
        <taxon>Streptophyta</taxon>
        <taxon>Embryophyta</taxon>
        <taxon>Tracheophyta</taxon>
        <taxon>Spermatophyta</taxon>
        <taxon>Magnoliopsida</taxon>
        <taxon>eudicotyledons</taxon>
        <taxon>Gunneridae</taxon>
        <taxon>Pentapetalae</taxon>
        <taxon>asterids</taxon>
        <taxon>lamiids</taxon>
        <taxon>Solanales</taxon>
        <taxon>Solanaceae</taxon>
        <taxon>Solanoideae</taxon>
        <taxon>Hyoscyameae</taxon>
        <taxon>Anisodus</taxon>
    </lineage>
</organism>
<dbReference type="GO" id="GO:0008422">
    <property type="term" value="F:beta-glucosidase activity"/>
    <property type="evidence" value="ECO:0007669"/>
    <property type="project" value="TreeGrafter"/>
</dbReference>
<proteinExistence type="inferred from homology"/>